<dbReference type="Gene3D" id="3.40.720.10">
    <property type="entry name" value="Alkaline Phosphatase, subunit A"/>
    <property type="match status" value="1"/>
</dbReference>
<dbReference type="Pfam" id="PF01663">
    <property type="entry name" value="Phosphodiest"/>
    <property type="match status" value="1"/>
</dbReference>
<gene>
    <name evidence="1" type="ORF">FHP06_01295</name>
</gene>
<protein>
    <submittedName>
        <fullName evidence="1">Alkaline phosphatase family protein</fullName>
    </submittedName>
</protein>
<comment type="caution">
    <text evidence="1">The sequence shown here is derived from an EMBL/GenBank/DDBJ whole genome shotgun (WGS) entry which is preliminary data.</text>
</comment>
<dbReference type="AlphaFoldDB" id="A0A5C8NP70"/>
<accession>A0A5C8NP70</accession>
<evidence type="ECO:0000313" key="2">
    <source>
        <dbReference type="Proteomes" id="UP000321571"/>
    </source>
</evidence>
<dbReference type="PANTHER" id="PTHR10151:SF120">
    <property type="entry name" value="BIS(5'-ADENOSYL)-TRIPHOSPHATASE"/>
    <property type="match status" value="1"/>
</dbReference>
<dbReference type="GO" id="GO:0016787">
    <property type="term" value="F:hydrolase activity"/>
    <property type="evidence" value="ECO:0007669"/>
    <property type="project" value="UniProtKB-ARBA"/>
</dbReference>
<dbReference type="EMBL" id="VDUX01000001">
    <property type="protein sequence ID" value="TXL62907.1"/>
    <property type="molecule type" value="Genomic_DNA"/>
</dbReference>
<dbReference type="InterPro" id="IPR017850">
    <property type="entry name" value="Alkaline_phosphatase_core_sf"/>
</dbReference>
<dbReference type="Proteomes" id="UP000321571">
    <property type="component" value="Unassembled WGS sequence"/>
</dbReference>
<dbReference type="RefSeq" id="WP_147683037.1">
    <property type="nucleotide sequence ID" value="NZ_VDUX01000001.1"/>
</dbReference>
<dbReference type="InterPro" id="IPR002591">
    <property type="entry name" value="Phosphodiest/P_Trfase"/>
</dbReference>
<evidence type="ECO:0000313" key="1">
    <source>
        <dbReference type="EMBL" id="TXL62907.1"/>
    </source>
</evidence>
<organism evidence="1 2">
    <name type="scientific">Aeromicrobium terrae</name>
    <dbReference type="NCBI Taxonomy" id="2498846"/>
    <lineage>
        <taxon>Bacteria</taxon>
        <taxon>Bacillati</taxon>
        <taxon>Actinomycetota</taxon>
        <taxon>Actinomycetes</taxon>
        <taxon>Propionibacteriales</taxon>
        <taxon>Nocardioidaceae</taxon>
        <taxon>Aeromicrobium</taxon>
    </lineage>
</organism>
<dbReference type="OrthoDB" id="9779267at2"/>
<dbReference type="PANTHER" id="PTHR10151">
    <property type="entry name" value="ECTONUCLEOTIDE PYROPHOSPHATASE/PHOSPHODIESTERASE"/>
    <property type="match status" value="1"/>
</dbReference>
<keyword evidence="2" id="KW-1185">Reference proteome</keyword>
<name>A0A5C8NP70_9ACTN</name>
<dbReference type="SUPFAM" id="SSF53649">
    <property type="entry name" value="Alkaline phosphatase-like"/>
    <property type="match status" value="1"/>
</dbReference>
<sequence>MTPPSVASFGPRGRHTLDELLPSVGAATGAAGFTDTLGLPSAPRYVVMVVDGLGHHLLQEHADVAPFLASLSGVPDVVCGVPSTTATSLTSLGTGLRAGEHGVVGYTSRVPATGERLNSLTWDQPVDPDTWQPHRTVLELLQDAGVAASSVNDAKFEGSGLTRCSQRGVPYHGITSVWERTDVVVDVVEEAPRSVVYAYESRLDHTGHAKGCTSPEWRDMLAAVDTELADLRQALPADAVLVVTADHGMIDLPQEDRFDIEEHPALRDDVVLVAGEARFRHVYTRAGAEADVAARWADLLGDRAIVSTQAGLDDWFGPISPDVRGRIGDVVVASLGDFAVFSSADFAIEMKMHGFHGSVSEAELAIPLLVAE</sequence>
<reference evidence="1 2" key="1">
    <citation type="submission" date="2019-06" db="EMBL/GenBank/DDBJ databases">
        <title>Aeromicrobium sp. nov., isolated from a maize field.</title>
        <authorList>
            <person name="Lin S.-Y."/>
            <person name="Tsai C.-F."/>
            <person name="Young C.-C."/>
        </authorList>
    </citation>
    <scope>NUCLEOTIDE SEQUENCE [LARGE SCALE GENOMIC DNA]</scope>
    <source>
        <strain evidence="1 2">CC-CFT486</strain>
    </source>
</reference>
<proteinExistence type="predicted"/>